<gene>
    <name evidence="3" type="ORF">K452DRAFT_302881</name>
</gene>
<keyword evidence="2" id="KW-0812">Transmembrane</keyword>
<reference evidence="3" key="1">
    <citation type="journal article" date="2020" name="Stud. Mycol.">
        <title>101 Dothideomycetes genomes: a test case for predicting lifestyles and emergence of pathogens.</title>
        <authorList>
            <person name="Haridas S."/>
            <person name="Albert R."/>
            <person name="Binder M."/>
            <person name="Bloem J."/>
            <person name="Labutti K."/>
            <person name="Salamov A."/>
            <person name="Andreopoulos B."/>
            <person name="Baker S."/>
            <person name="Barry K."/>
            <person name="Bills G."/>
            <person name="Bluhm B."/>
            <person name="Cannon C."/>
            <person name="Castanera R."/>
            <person name="Culley D."/>
            <person name="Daum C."/>
            <person name="Ezra D."/>
            <person name="Gonzalez J."/>
            <person name="Henrissat B."/>
            <person name="Kuo A."/>
            <person name="Liang C."/>
            <person name="Lipzen A."/>
            <person name="Lutzoni F."/>
            <person name="Magnuson J."/>
            <person name="Mondo S."/>
            <person name="Nolan M."/>
            <person name="Ohm R."/>
            <person name="Pangilinan J."/>
            <person name="Park H.-J."/>
            <person name="Ramirez L."/>
            <person name="Alfaro M."/>
            <person name="Sun H."/>
            <person name="Tritt A."/>
            <person name="Yoshinaga Y."/>
            <person name="Zwiers L.-H."/>
            <person name="Turgeon B."/>
            <person name="Goodwin S."/>
            <person name="Spatafora J."/>
            <person name="Crous P."/>
            <person name="Grigoriev I."/>
        </authorList>
    </citation>
    <scope>NUCLEOTIDE SEQUENCE</scope>
    <source>
        <strain evidence="3">CBS 121167</strain>
    </source>
</reference>
<evidence type="ECO:0000256" key="2">
    <source>
        <dbReference type="SAM" id="Phobius"/>
    </source>
</evidence>
<feature type="transmembrane region" description="Helical" evidence="2">
    <location>
        <begin position="43"/>
        <end position="71"/>
    </location>
</feature>
<evidence type="ECO:0000313" key="4">
    <source>
        <dbReference type="Proteomes" id="UP000799438"/>
    </source>
</evidence>
<name>A0A6A6AWH3_9PEZI</name>
<keyword evidence="2" id="KW-0472">Membrane</keyword>
<dbReference type="RefSeq" id="XP_033392007.1">
    <property type="nucleotide sequence ID" value="XM_033542646.1"/>
</dbReference>
<dbReference type="AlphaFoldDB" id="A0A6A6AWH3"/>
<accession>A0A6A6AWH3</accession>
<evidence type="ECO:0000313" key="3">
    <source>
        <dbReference type="EMBL" id="KAF2136289.1"/>
    </source>
</evidence>
<sequence length="156" mass="17295">MPAIRLRPSVQTHNPFASTWSLSPDNSNTDPQPPNQIQPPGPLITAMVGIAVILSALALIMFVVLMAMIALRAQRESRDWEWLFEGVDELDAEDVDDVLLGAEATERTSLLAECKRPLVPAKKCNFGRPNRAKSAWKERCSFVPLQSIDEEVEAVE</sequence>
<dbReference type="EMBL" id="ML995526">
    <property type="protein sequence ID" value="KAF2136289.1"/>
    <property type="molecule type" value="Genomic_DNA"/>
</dbReference>
<dbReference type="GeneID" id="54300143"/>
<feature type="region of interest" description="Disordered" evidence="1">
    <location>
        <begin position="14"/>
        <end position="39"/>
    </location>
</feature>
<protein>
    <submittedName>
        <fullName evidence="3">Uncharacterized protein</fullName>
    </submittedName>
</protein>
<dbReference type="Proteomes" id="UP000799438">
    <property type="component" value="Unassembled WGS sequence"/>
</dbReference>
<evidence type="ECO:0000256" key="1">
    <source>
        <dbReference type="SAM" id="MobiDB-lite"/>
    </source>
</evidence>
<feature type="compositionally biased region" description="Polar residues" evidence="1">
    <location>
        <begin position="14"/>
        <end position="30"/>
    </location>
</feature>
<organism evidence="3 4">
    <name type="scientific">Aplosporella prunicola CBS 121167</name>
    <dbReference type="NCBI Taxonomy" id="1176127"/>
    <lineage>
        <taxon>Eukaryota</taxon>
        <taxon>Fungi</taxon>
        <taxon>Dikarya</taxon>
        <taxon>Ascomycota</taxon>
        <taxon>Pezizomycotina</taxon>
        <taxon>Dothideomycetes</taxon>
        <taxon>Dothideomycetes incertae sedis</taxon>
        <taxon>Botryosphaeriales</taxon>
        <taxon>Aplosporellaceae</taxon>
        <taxon>Aplosporella</taxon>
    </lineage>
</organism>
<keyword evidence="4" id="KW-1185">Reference proteome</keyword>
<proteinExistence type="predicted"/>
<keyword evidence="2" id="KW-1133">Transmembrane helix</keyword>